<feature type="compositionally biased region" description="Polar residues" evidence="1">
    <location>
        <begin position="63"/>
        <end position="78"/>
    </location>
</feature>
<evidence type="ECO:0000313" key="3">
    <source>
        <dbReference type="Proteomes" id="UP000887229"/>
    </source>
</evidence>
<name>A0A9P8CRP5_9HYPO</name>
<gene>
    <name evidence="2" type="ORF">F5Z01DRAFT_459857</name>
</gene>
<comment type="caution">
    <text evidence="2">The sequence shown here is derived from an EMBL/GenBank/DDBJ whole genome shotgun (WGS) entry which is preliminary data.</text>
</comment>
<accession>A0A9P8CRP5</accession>
<organism evidence="2 3">
    <name type="scientific">Emericellopsis atlantica</name>
    <dbReference type="NCBI Taxonomy" id="2614577"/>
    <lineage>
        <taxon>Eukaryota</taxon>
        <taxon>Fungi</taxon>
        <taxon>Dikarya</taxon>
        <taxon>Ascomycota</taxon>
        <taxon>Pezizomycotina</taxon>
        <taxon>Sordariomycetes</taxon>
        <taxon>Hypocreomycetidae</taxon>
        <taxon>Hypocreales</taxon>
        <taxon>Bionectriaceae</taxon>
        <taxon>Emericellopsis</taxon>
    </lineage>
</organism>
<dbReference type="RefSeq" id="XP_046121158.1">
    <property type="nucleotide sequence ID" value="XM_046259903.1"/>
</dbReference>
<feature type="compositionally biased region" description="Polar residues" evidence="1">
    <location>
        <begin position="164"/>
        <end position="174"/>
    </location>
</feature>
<reference evidence="2" key="1">
    <citation type="journal article" date="2021" name="IMA Fungus">
        <title>Genomic characterization of three marine fungi, including Emericellopsis atlantica sp. nov. with signatures of a generalist lifestyle and marine biomass degradation.</title>
        <authorList>
            <person name="Hagestad O.C."/>
            <person name="Hou L."/>
            <person name="Andersen J.H."/>
            <person name="Hansen E.H."/>
            <person name="Altermark B."/>
            <person name="Li C."/>
            <person name="Kuhnert E."/>
            <person name="Cox R.J."/>
            <person name="Crous P.W."/>
            <person name="Spatafora J.W."/>
            <person name="Lail K."/>
            <person name="Amirebrahimi M."/>
            <person name="Lipzen A."/>
            <person name="Pangilinan J."/>
            <person name="Andreopoulos W."/>
            <person name="Hayes R.D."/>
            <person name="Ng V."/>
            <person name="Grigoriev I.V."/>
            <person name="Jackson S.A."/>
            <person name="Sutton T.D.S."/>
            <person name="Dobson A.D.W."/>
            <person name="Rama T."/>
        </authorList>
    </citation>
    <scope>NUCLEOTIDE SEQUENCE</scope>
    <source>
        <strain evidence="2">TS7</strain>
    </source>
</reference>
<dbReference type="AlphaFoldDB" id="A0A9P8CRP5"/>
<evidence type="ECO:0000313" key="2">
    <source>
        <dbReference type="EMBL" id="KAG9257234.1"/>
    </source>
</evidence>
<feature type="region of interest" description="Disordered" evidence="1">
    <location>
        <begin position="151"/>
        <end position="174"/>
    </location>
</feature>
<dbReference type="GeneID" id="70290806"/>
<protein>
    <submittedName>
        <fullName evidence="2">Uncharacterized protein</fullName>
    </submittedName>
</protein>
<evidence type="ECO:0000256" key="1">
    <source>
        <dbReference type="SAM" id="MobiDB-lite"/>
    </source>
</evidence>
<keyword evidence="3" id="KW-1185">Reference proteome</keyword>
<dbReference type="EMBL" id="MU251246">
    <property type="protein sequence ID" value="KAG9257234.1"/>
    <property type="molecule type" value="Genomic_DNA"/>
</dbReference>
<dbReference type="Proteomes" id="UP000887229">
    <property type="component" value="Unassembled WGS sequence"/>
</dbReference>
<sequence>MPCKVRKRDIPKKIYHDCRSTGFQPAYLTPGELELSTNYQPRKALPKGPRTFHTPGDKHLASANEQQTSRSSEPSVSRNKVRMSNKGAVSRGWSLLRKKTKSPRSRNGGNEHCPASTLLQEDFEPWLPESSQQAGPSPSRVQHRPLVLHRAPGAWPDVPPPAYESNNEQVDSDSQVAPEFFQAPRLMLTPPTPPPCYGWS</sequence>
<feature type="region of interest" description="Disordered" evidence="1">
    <location>
        <begin position="31"/>
        <end position="115"/>
    </location>
</feature>
<proteinExistence type="predicted"/>